<comment type="subcellular location">
    <subcellularLocation>
        <location evidence="2">Cytoplasm</location>
    </subcellularLocation>
    <subcellularLocation>
        <location evidence="1">Nucleus</location>
    </subcellularLocation>
</comment>
<feature type="region of interest" description="Disordered" evidence="13">
    <location>
        <begin position="1"/>
        <end position="107"/>
    </location>
</feature>
<evidence type="ECO:0000313" key="16">
    <source>
        <dbReference type="Proteomes" id="UP001304895"/>
    </source>
</evidence>
<keyword evidence="5" id="KW-0963">Cytoplasm</keyword>
<feature type="compositionally biased region" description="Basic and acidic residues" evidence="13">
    <location>
        <begin position="159"/>
        <end position="175"/>
    </location>
</feature>
<sequence length="757" mass="82343">MAAAAGVRRRKIIGHRRRVEDEDEGGPEALADLDDDSVTDGSIASDEHDPADDSDTSNIDDASPTSPSARKPVRNGTAKGGLRRQAGIESKSSPAKSAPPTVAEPEIMLSQLSLADRENTTDEIHFDDIKPAPHVKDAAPIVVSSSSATQQQPRLPQQEVKRREHEEYRRKRDEDPTFVPNRGAFFLHDHRHAGPAANGFRPFPRGARGGRGRGGFGGHFAPIPQVHSIPDPITNGVWKHDMHDAVVAPQQPRQTRYLPHNEGPPNGNGVITTAPMSKSSINRAMSTEKHIGNATIRVFIPSMGVAKHFPGIPLKQYTKLPDHRPPLRRDKPVRVSIPYHDPPVMPRYIFPASDRSFIFIPRAMRPNQQQTRGKGPRSVLGSGVFSRGTSVWGGSVYGSVYSPSIALSRRSSIAPDIGREFMLSPTGSTISRAPLPVDHSRPVVRLPPPFAQPPVAAMPVLTRPTAFENAQFMMEASINGLPPPQTHPLPQKPMFQESRPNAIPMHQPRPQKTVSVENIESPVQQGANAPAAYQQAFHQQVPPQLPNGFTRDTHARNPSYQSQFSSTTPLSQIPERAIHAAPFQPNTYAQPGFYGQPYPTMQPQQGFYYPPTFGATLTPNAAAPAFVPAAQQGGYPQSAQGEAAGAPSQGLVAQEINGMVYYYDPAQLQPMPGYGPPPFAAAGGQHYGPPPPPPPPLPQAGMMGGGMMTPSPDAFYYHQHHHQQQQQQQQQQQPQGMFVFIPVAMVALLGRWCFGGV</sequence>
<organism evidence="15 16">
    <name type="scientific">Trichocladium antarcticum</name>
    <dbReference type="NCBI Taxonomy" id="1450529"/>
    <lineage>
        <taxon>Eukaryota</taxon>
        <taxon>Fungi</taxon>
        <taxon>Dikarya</taxon>
        <taxon>Ascomycota</taxon>
        <taxon>Pezizomycotina</taxon>
        <taxon>Sordariomycetes</taxon>
        <taxon>Sordariomycetidae</taxon>
        <taxon>Sordariales</taxon>
        <taxon>Chaetomiaceae</taxon>
        <taxon>Trichocladium</taxon>
    </lineage>
</organism>
<dbReference type="GO" id="GO:0003729">
    <property type="term" value="F:mRNA binding"/>
    <property type="evidence" value="ECO:0007669"/>
    <property type="project" value="InterPro"/>
</dbReference>
<evidence type="ECO:0000256" key="6">
    <source>
        <dbReference type="ARBA" id="ARBA00022664"/>
    </source>
</evidence>
<evidence type="ECO:0000256" key="12">
    <source>
        <dbReference type="ARBA" id="ARBA00023242"/>
    </source>
</evidence>
<evidence type="ECO:0000256" key="8">
    <source>
        <dbReference type="ARBA" id="ARBA00022845"/>
    </source>
</evidence>
<keyword evidence="10" id="KW-0866">Nonsense-mediated mRNA decay</keyword>
<dbReference type="Pfam" id="PF09405">
    <property type="entry name" value="Btz"/>
    <property type="match status" value="1"/>
</dbReference>
<dbReference type="SMART" id="SM01044">
    <property type="entry name" value="Btz"/>
    <property type="match status" value="1"/>
</dbReference>
<evidence type="ECO:0000256" key="11">
    <source>
        <dbReference type="ARBA" id="ARBA00023187"/>
    </source>
</evidence>
<dbReference type="GO" id="GO:0008380">
    <property type="term" value="P:RNA splicing"/>
    <property type="evidence" value="ECO:0007669"/>
    <property type="project" value="UniProtKB-KW"/>
</dbReference>
<evidence type="ECO:0000313" key="15">
    <source>
        <dbReference type="EMBL" id="KAK4138840.1"/>
    </source>
</evidence>
<evidence type="ECO:0000256" key="3">
    <source>
        <dbReference type="ARBA" id="ARBA00009548"/>
    </source>
</evidence>
<dbReference type="GO" id="GO:0005737">
    <property type="term" value="C:cytoplasm"/>
    <property type="evidence" value="ECO:0007669"/>
    <property type="project" value="UniProtKB-SubCell"/>
</dbReference>
<name>A0AAN6UUG5_9PEZI</name>
<dbReference type="Proteomes" id="UP001304895">
    <property type="component" value="Unassembled WGS sequence"/>
</dbReference>
<dbReference type="GO" id="GO:0006417">
    <property type="term" value="P:regulation of translation"/>
    <property type="evidence" value="ECO:0007669"/>
    <property type="project" value="UniProtKB-KW"/>
</dbReference>
<feature type="compositionally biased region" description="Polar residues" evidence="13">
    <location>
        <begin position="56"/>
        <end position="68"/>
    </location>
</feature>
<evidence type="ECO:0000256" key="4">
    <source>
        <dbReference type="ARBA" id="ARBA00022448"/>
    </source>
</evidence>
<dbReference type="GO" id="GO:0035145">
    <property type="term" value="C:exon-exon junction complex"/>
    <property type="evidence" value="ECO:0007669"/>
    <property type="project" value="InterPro"/>
</dbReference>
<gene>
    <name evidence="15" type="ORF">BT67DRAFT_431341</name>
</gene>
<evidence type="ECO:0000256" key="9">
    <source>
        <dbReference type="ARBA" id="ARBA00022884"/>
    </source>
</evidence>
<evidence type="ECO:0000259" key="14">
    <source>
        <dbReference type="SMART" id="SM01044"/>
    </source>
</evidence>
<keyword evidence="7" id="KW-0509">mRNA transport</keyword>
<evidence type="ECO:0000256" key="13">
    <source>
        <dbReference type="SAM" id="MobiDB-lite"/>
    </source>
</evidence>
<evidence type="ECO:0000256" key="5">
    <source>
        <dbReference type="ARBA" id="ARBA00022490"/>
    </source>
</evidence>
<evidence type="ECO:0000256" key="2">
    <source>
        <dbReference type="ARBA" id="ARBA00004496"/>
    </source>
</evidence>
<comment type="caution">
    <text evidence="15">The sequence shown here is derived from an EMBL/GenBank/DDBJ whole genome shotgun (WGS) entry which is preliminary data.</text>
</comment>
<reference evidence="15" key="2">
    <citation type="submission" date="2023-05" db="EMBL/GenBank/DDBJ databases">
        <authorList>
            <consortium name="Lawrence Berkeley National Laboratory"/>
            <person name="Steindorff A."/>
            <person name="Hensen N."/>
            <person name="Bonometti L."/>
            <person name="Westerberg I."/>
            <person name="Brannstrom I.O."/>
            <person name="Guillou S."/>
            <person name="Cros-Aarteil S."/>
            <person name="Calhoun S."/>
            <person name="Haridas S."/>
            <person name="Kuo A."/>
            <person name="Mondo S."/>
            <person name="Pangilinan J."/>
            <person name="Riley R."/>
            <person name="Labutti K."/>
            <person name="Andreopoulos B."/>
            <person name="Lipzen A."/>
            <person name="Chen C."/>
            <person name="Yanf M."/>
            <person name="Daum C."/>
            <person name="Ng V."/>
            <person name="Clum A."/>
            <person name="Ohm R."/>
            <person name="Martin F."/>
            <person name="Silar P."/>
            <person name="Natvig D."/>
            <person name="Lalanne C."/>
            <person name="Gautier V."/>
            <person name="Ament-Velasquez S.L."/>
            <person name="Kruys A."/>
            <person name="Hutchinson M.I."/>
            <person name="Powell A.J."/>
            <person name="Barry K."/>
            <person name="Miller A.N."/>
            <person name="Grigoriev I.V."/>
            <person name="Debuchy R."/>
            <person name="Gladieux P."/>
            <person name="Thoren M.H."/>
            <person name="Johannesson H."/>
        </authorList>
    </citation>
    <scope>NUCLEOTIDE SEQUENCE</scope>
    <source>
        <strain evidence="15">CBS 123565</strain>
    </source>
</reference>
<keyword evidence="9" id="KW-0694">RNA-binding</keyword>
<dbReference type="InterPro" id="IPR018545">
    <property type="entry name" value="Btz_dom"/>
</dbReference>
<feature type="compositionally biased region" description="Acidic residues" evidence="13">
    <location>
        <begin position="21"/>
        <end position="38"/>
    </location>
</feature>
<dbReference type="GO" id="GO:0051028">
    <property type="term" value="P:mRNA transport"/>
    <property type="evidence" value="ECO:0007669"/>
    <property type="project" value="UniProtKB-KW"/>
</dbReference>
<keyword evidence="12" id="KW-0539">Nucleus</keyword>
<feature type="compositionally biased region" description="Low complexity" evidence="13">
    <location>
        <begin position="90"/>
        <end position="100"/>
    </location>
</feature>
<dbReference type="AlphaFoldDB" id="A0AAN6UUG5"/>
<feature type="compositionally biased region" description="Basic residues" evidence="13">
    <location>
        <begin position="7"/>
        <end position="17"/>
    </location>
</feature>
<dbReference type="GO" id="GO:0000184">
    <property type="term" value="P:nuclear-transcribed mRNA catabolic process, nonsense-mediated decay"/>
    <property type="evidence" value="ECO:0007669"/>
    <property type="project" value="UniProtKB-KW"/>
</dbReference>
<evidence type="ECO:0000256" key="10">
    <source>
        <dbReference type="ARBA" id="ARBA00023161"/>
    </source>
</evidence>
<reference evidence="15" key="1">
    <citation type="journal article" date="2023" name="Mol. Phylogenet. Evol.">
        <title>Genome-scale phylogeny and comparative genomics of the fungal order Sordariales.</title>
        <authorList>
            <person name="Hensen N."/>
            <person name="Bonometti L."/>
            <person name="Westerberg I."/>
            <person name="Brannstrom I.O."/>
            <person name="Guillou S."/>
            <person name="Cros-Aarteil S."/>
            <person name="Calhoun S."/>
            <person name="Haridas S."/>
            <person name="Kuo A."/>
            <person name="Mondo S."/>
            <person name="Pangilinan J."/>
            <person name="Riley R."/>
            <person name="LaButti K."/>
            <person name="Andreopoulos B."/>
            <person name="Lipzen A."/>
            <person name="Chen C."/>
            <person name="Yan M."/>
            <person name="Daum C."/>
            <person name="Ng V."/>
            <person name="Clum A."/>
            <person name="Steindorff A."/>
            <person name="Ohm R.A."/>
            <person name="Martin F."/>
            <person name="Silar P."/>
            <person name="Natvig D.O."/>
            <person name="Lalanne C."/>
            <person name="Gautier V."/>
            <person name="Ament-Velasquez S.L."/>
            <person name="Kruys A."/>
            <person name="Hutchinson M.I."/>
            <person name="Powell A.J."/>
            <person name="Barry K."/>
            <person name="Miller A.N."/>
            <person name="Grigoriev I.V."/>
            <person name="Debuchy R."/>
            <person name="Gladieux P."/>
            <person name="Hiltunen Thoren M."/>
            <person name="Johannesson H."/>
        </authorList>
    </citation>
    <scope>NUCLEOTIDE SEQUENCE</scope>
    <source>
        <strain evidence="15">CBS 123565</strain>
    </source>
</reference>
<keyword evidence="11" id="KW-0508">mRNA splicing</keyword>
<evidence type="ECO:0000256" key="1">
    <source>
        <dbReference type="ARBA" id="ARBA00004123"/>
    </source>
</evidence>
<comment type="similarity">
    <text evidence="3">Belongs to the CASC3 family.</text>
</comment>
<feature type="compositionally biased region" description="Polar residues" evidence="13">
    <location>
        <begin position="143"/>
        <end position="155"/>
    </location>
</feature>
<keyword evidence="16" id="KW-1185">Reference proteome</keyword>
<keyword evidence="6" id="KW-0507">mRNA processing</keyword>
<evidence type="ECO:0000256" key="7">
    <source>
        <dbReference type="ARBA" id="ARBA00022816"/>
    </source>
</evidence>
<feature type="domain" description="Btz" evidence="14">
    <location>
        <begin position="138"/>
        <end position="269"/>
    </location>
</feature>
<proteinExistence type="inferred from homology"/>
<dbReference type="GO" id="GO:0006397">
    <property type="term" value="P:mRNA processing"/>
    <property type="evidence" value="ECO:0007669"/>
    <property type="project" value="UniProtKB-KW"/>
</dbReference>
<keyword evidence="4" id="KW-0813">Transport</keyword>
<feature type="region of interest" description="Disordered" evidence="13">
    <location>
        <begin position="143"/>
        <end position="180"/>
    </location>
</feature>
<keyword evidence="8" id="KW-0810">Translation regulation</keyword>
<dbReference type="EMBL" id="MU853401">
    <property type="protein sequence ID" value="KAK4138840.1"/>
    <property type="molecule type" value="Genomic_DNA"/>
</dbReference>
<accession>A0AAN6UUG5</accession>
<protein>
    <recommendedName>
        <fullName evidence="14">Btz domain-containing protein</fullName>
    </recommendedName>
</protein>